<feature type="region of interest" description="Disordered" evidence="6">
    <location>
        <begin position="204"/>
        <end position="246"/>
    </location>
</feature>
<dbReference type="RefSeq" id="XP_004705479.2">
    <property type="nucleotide sequence ID" value="XM_004705422.2"/>
</dbReference>
<dbReference type="InterPro" id="IPR001368">
    <property type="entry name" value="TNFR/NGFR_Cys_rich_reg"/>
</dbReference>
<gene>
    <name evidence="10" type="primary">TNFRSF1B</name>
</gene>
<keyword evidence="7" id="KW-1133">Transmembrane helix</keyword>
<feature type="disulfide bond" evidence="5">
    <location>
        <begin position="140"/>
        <end position="158"/>
    </location>
</feature>
<evidence type="ECO:0000259" key="8">
    <source>
        <dbReference type="PROSITE" id="PS50050"/>
    </source>
</evidence>
<sequence>MASLSLGLQSECAVLSGEQEEGALLPYVPESDPKTCRPEGEYYENSIKMCCSKCQPGQHVQSFCNATSDTVCAPCEDNTYTELLNFVSECFSCDSRCSAHLVEVQACTREQNRVCGCKPGWYCKMKIGKKCRHCTPLSKCPPGSGVAKPGTETTNVVCSPCAPGTFSSTTSYTDSCRPHRTCSLVAIPGNASMDTVCGAPAPALTGTWRPAPTRQPEPTRSPPVEATPGADTVPRTSPLLPLGPSPPAKGLSTGNITLPIGLIVGATAFGLLLIALVNCVIMTQRKKKSSCLSGQAKAPHLPADKAQLQQDVEQQHLLTTAPSSSSSSLESSASTAGRQNQPRARDTEKPSGPGAARASCTSPEPSPGGGGTHVNVTCIVNVCSSSDHGSQCPSQASSVAGDVDGPQGSPRDEQVPFSTEEQPFQSQLGAPETLPQSSEEKPLPLGVPDVGMKPR</sequence>
<feature type="disulfide bond" evidence="5">
    <location>
        <begin position="75"/>
        <end position="90"/>
    </location>
</feature>
<dbReference type="PANTHER" id="PTHR47386:SF1">
    <property type="entry name" value="TUMOR NECROSIS FACTOR RECEPTOR SUPERFAMILY MEMBER 1B"/>
    <property type="match status" value="1"/>
</dbReference>
<feature type="domain" description="TNFR-Cys" evidence="8">
    <location>
        <begin position="35"/>
        <end position="72"/>
    </location>
</feature>
<feature type="region of interest" description="Disordered" evidence="6">
    <location>
        <begin position="318"/>
        <end position="370"/>
    </location>
</feature>
<feature type="disulfide bond" evidence="5">
    <location>
        <begin position="54"/>
        <end position="72"/>
    </location>
</feature>
<evidence type="ECO:0000313" key="9">
    <source>
        <dbReference type="Proteomes" id="UP000694863"/>
    </source>
</evidence>
<dbReference type="PRINTS" id="PR01919">
    <property type="entry name" value="TNFACTORR1B"/>
</dbReference>
<feature type="repeat" description="TNFR-Cys" evidence="5">
    <location>
        <begin position="35"/>
        <end position="72"/>
    </location>
</feature>
<keyword evidence="1" id="KW-0732">Signal</keyword>
<evidence type="ECO:0000256" key="1">
    <source>
        <dbReference type="ARBA" id="ARBA00022729"/>
    </source>
</evidence>
<comment type="caution">
    <text evidence="5">Lacks conserved residue(s) required for the propagation of feature annotation.</text>
</comment>
<name>A0ABM0IQK6_ECHTE</name>
<feature type="repeat" description="TNFR-Cys" evidence="5">
    <location>
        <begin position="74"/>
        <end position="115"/>
    </location>
</feature>
<dbReference type="Proteomes" id="UP000694863">
    <property type="component" value="Unplaced"/>
</dbReference>
<feature type="domain" description="TNFR-Cys" evidence="8">
    <location>
        <begin position="116"/>
        <end position="158"/>
    </location>
</feature>
<feature type="compositionally biased region" description="Low complexity" evidence="6">
    <location>
        <begin position="318"/>
        <end position="336"/>
    </location>
</feature>
<reference evidence="10" key="1">
    <citation type="submission" date="2025-08" db="UniProtKB">
        <authorList>
            <consortium name="RefSeq"/>
        </authorList>
    </citation>
    <scope>IDENTIFICATION</scope>
</reference>
<feature type="domain" description="TNFR-Cys" evidence="8">
    <location>
        <begin position="160"/>
        <end position="197"/>
    </location>
</feature>
<dbReference type="PROSITE" id="PS50050">
    <property type="entry name" value="TNFR_NGFR_2"/>
    <property type="match status" value="4"/>
</dbReference>
<dbReference type="SUPFAM" id="SSF57586">
    <property type="entry name" value="TNF receptor-like"/>
    <property type="match status" value="2"/>
</dbReference>
<dbReference type="PROSITE" id="PS00652">
    <property type="entry name" value="TNFR_NGFR_1"/>
    <property type="match status" value="2"/>
</dbReference>
<feature type="disulfide bond" evidence="5">
    <location>
        <begin position="161"/>
        <end position="176"/>
    </location>
</feature>
<evidence type="ECO:0000256" key="3">
    <source>
        <dbReference type="ARBA" id="ARBA00023157"/>
    </source>
</evidence>
<dbReference type="PANTHER" id="PTHR47386">
    <property type="entry name" value="TUMOR NECROSIS FACTOR RECEPTOR SUPERFAMILY MEMBER 1B"/>
    <property type="match status" value="1"/>
</dbReference>
<dbReference type="GeneID" id="101662341"/>
<dbReference type="CDD" id="cd10577">
    <property type="entry name" value="TNFRSF1B"/>
    <property type="match status" value="1"/>
</dbReference>
<keyword evidence="7" id="KW-0812">Transmembrane</keyword>
<keyword evidence="9" id="KW-1185">Reference proteome</keyword>
<evidence type="ECO:0000256" key="4">
    <source>
        <dbReference type="ARBA" id="ARBA00023180"/>
    </source>
</evidence>
<evidence type="ECO:0000256" key="6">
    <source>
        <dbReference type="SAM" id="MobiDB-lite"/>
    </source>
</evidence>
<dbReference type="InterPro" id="IPR051670">
    <property type="entry name" value="TNF_chemokine_rcpt-like"/>
</dbReference>
<accession>A0ABM0IQK6</accession>
<evidence type="ECO:0000256" key="5">
    <source>
        <dbReference type="PROSITE-ProRule" id="PRU00206"/>
    </source>
</evidence>
<protein>
    <submittedName>
        <fullName evidence="10">Tumor necrosis factor receptor superfamily member 1B</fullName>
    </submittedName>
</protein>
<keyword evidence="3 5" id="KW-1015">Disulfide bond</keyword>
<dbReference type="InterPro" id="IPR020411">
    <property type="entry name" value="TNFR_1B"/>
</dbReference>
<feature type="disulfide bond" evidence="5">
    <location>
        <begin position="51"/>
        <end position="64"/>
    </location>
</feature>
<feature type="domain" description="TNFR-Cys" evidence="8">
    <location>
        <begin position="74"/>
        <end position="115"/>
    </location>
</feature>
<dbReference type="Pfam" id="PF00020">
    <property type="entry name" value="TNFR_c6"/>
    <property type="match status" value="3"/>
</dbReference>
<evidence type="ECO:0000256" key="2">
    <source>
        <dbReference type="ARBA" id="ARBA00022737"/>
    </source>
</evidence>
<dbReference type="Gene3D" id="2.10.50.10">
    <property type="entry name" value="Tumor Necrosis Factor Receptor, subunit A, domain 2"/>
    <property type="match status" value="3"/>
</dbReference>
<proteinExistence type="predicted"/>
<feature type="region of interest" description="Disordered" evidence="6">
    <location>
        <begin position="389"/>
        <end position="455"/>
    </location>
</feature>
<feature type="transmembrane region" description="Helical" evidence="7">
    <location>
        <begin position="256"/>
        <end position="281"/>
    </location>
</feature>
<organism evidence="9 10">
    <name type="scientific">Echinops telfairi</name>
    <name type="common">Lesser hedgehog tenrec</name>
    <dbReference type="NCBI Taxonomy" id="9371"/>
    <lineage>
        <taxon>Eukaryota</taxon>
        <taxon>Metazoa</taxon>
        <taxon>Chordata</taxon>
        <taxon>Craniata</taxon>
        <taxon>Vertebrata</taxon>
        <taxon>Euteleostomi</taxon>
        <taxon>Mammalia</taxon>
        <taxon>Eutheria</taxon>
        <taxon>Afrotheria</taxon>
        <taxon>Tenrecidae</taxon>
        <taxon>Tenrecinae</taxon>
        <taxon>Echinops</taxon>
    </lineage>
</organism>
<dbReference type="SMART" id="SM00208">
    <property type="entry name" value="TNFR"/>
    <property type="match status" value="4"/>
</dbReference>
<dbReference type="InterPro" id="IPR033996">
    <property type="entry name" value="TNFRSF1B_N"/>
</dbReference>
<keyword evidence="2" id="KW-0677">Repeat</keyword>
<keyword evidence="4" id="KW-0325">Glycoprotein</keyword>
<evidence type="ECO:0000313" key="10">
    <source>
        <dbReference type="RefSeq" id="XP_004705479.2"/>
    </source>
</evidence>
<feature type="compositionally biased region" description="Polar residues" evidence="6">
    <location>
        <begin position="389"/>
        <end position="398"/>
    </location>
</feature>
<feature type="repeat" description="TNFR-Cys" evidence="5">
    <location>
        <begin position="160"/>
        <end position="197"/>
    </location>
</feature>
<keyword evidence="10" id="KW-0675">Receptor</keyword>
<evidence type="ECO:0000256" key="7">
    <source>
        <dbReference type="SAM" id="Phobius"/>
    </source>
</evidence>
<feature type="compositionally biased region" description="Polar residues" evidence="6">
    <location>
        <begin position="416"/>
        <end position="428"/>
    </location>
</feature>
<keyword evidence="7" id="KW-0472">Membrane</keyword>
<feature type="repeat" description="TNFR-Cys" evidence="5">
    <location>
        <begin position="116"/>
        <end position="158"/>
    </location>
</feature>
<feature type="disulfide bond" evidence="5">
    <location>
        <begin position="97"/>
        <end position="115"/>
    </location>
</feature>